<feature type="transmembrane region" description="Helical" evidence="8">
    <location>
        <begin position="108"/>
        <end position="131"/>
    </location>
</feature>
<comment type="caution">
    <text evidence="11">The sequence shown here is derived from an EMBL/GenBank/DDBJ whole genome shotgun (WGS) entry which is preliminary data.</text>
</comment>
<evidence type="ECO:0000256" key="7">
    <source>
        <dbReference type="ARBA" id="ARBA00023136"/>
    </source>
</evidence>
<reference evidence="11 12" key="1">
    <citation type="journal article" date="2019" name="Nat. Microbiol.">
        <title>Mediterranean grassland soil C-N compound turnover is dependent on rainfall and depth, and is mediated by genomically divergent microorganisms.</title>
        <authorList>
            <person name="Diamond S."/>
            <person name="Andeer P.F."/>
            <person name="Li Z."/>
            <person name="Crits-Christoph A."/>
            <person name="Burstein D."/>
            <person name="Anantharaman K."/>
            <person name="Lane K.R."/>
            <person name="Thomas B.C."/>
            <person name="Pan C."/>
            <person name="Northen T.R."/>
            <person name="Banfield J.F."/>
        </authorList>
    </citation>
    <scope>NUCLEOTIDE SEQUENCE [LARGE SCALE GENOMIC DNA]</scope>
    <source>
        <strain evidence="11">WS_4</strain>
    </source>
</reference>
<dbReference type="GO" id="GO:0005886">
    <property type="term" value="C:plasma membrane"/>
    <property type="evidence" value="ECO:0007669"/>
    <property type="project" value="UniProtKB-SubCell"/>
</dbReference>
<protein>
    <recommendedName>
        <fullName evidence="8">Probable lipid II flippase MurJ</fullName>
    </recommendedName>
</protein>
<dbReference type="PANTHER" id="PTHR47019">
    <property type="entry name" value="LIPID II FLIPPASE MURJ"/>
    <property type="match status" value="1"/>
</dbReference>
<feature type="transmembrane region" description="Helical" evidence="8">
    <location>
        <begin position="437"/>
        <end position="457"/>
    </location>
</feature>
<gene>
    <name evidence="8 11" type="primary">murJ</name>
    <name evidence="11" type="ORF">E6K74_11640</name>
</gene>
<evidence type="ECO:0000256" key="10">
    <source>
        <dbReference type="SAM" id="MobiDB-lite"/>
    </source>
</evidence>
<sequence length="555" mass="59256">MTESREVPTPPDDAGAAHQAAPARETGLARAAGIVSLATLASRLLGLIREQIFAAFFGAGLAVDAFQVAFRIPNLLRDLFAEGAMSAAFVPTLTRVQETEGREAAMRLANLVMNFLVVTVSAICILGIVFADHIVPLMAPGFGQVPGKLELTTQMTRIMTPFLLLVALAAAVMGVLNTRRVFFIPAIAPTMLNLALIASGFLIAPICPRFGLEPIVGMAFGVLLGGLGQLFIQVPALWGQGFRWRPEISFRDPGVLRIVTLMAPAAVGLAATQVNIFVNTFLASLLPQGSVSWLNYAYRLMQLPIGLFGVAIATVTLAEVSRHAARKEMPELKRTISFSLRFGLFLTLPATMILMALAHPIVALLYQHGRFGPDDSWQTAQALWGYAVGLSAFSAVRVLVPVYYSLGMTRIPVTISFVTIAINVVLNIMLMEPLQHRGLALATSISSVLNFVLLFEVLRRKIGPMGGRTLSRSAGKILLASLLAALAAFAAAWEVESWLGLTSVIARMAVVGSGLAAAAAVYLAAVFALRIEEGAPLFAFIARFLRRPGPGTRAG</sequence>
<dbReference type="PIRSF" id="PIRSF002869">
    <property type="entry name" value="MviN"/>
    <property type="match status" value="1"/>
</dbReference>
<evidence type="ECO:0000313" key="11">
    <source>
        <dbReference type="EMBL" id="TMQ52787.1"/>
    </source>
</evidence>
<keyword evidence="4 8" id="KW-0133">Cell shape</keyword>
<feature type="transmembrane region" description="Helical" evidence="8">
    <location>
        <begin position="477"/>
        <end position="493"/>
    </location>
</feature>
<accession>A0A538SN51</accession>
<dbReference type="GO" id="GO:0071555">
    <property type="term" value="P:cell wall organization"/>
    <property type="evidence" value="ECO:0007669"/>
    <property type="project" value="UniProtKB-UniRule"/>
</dbReference>
<keyword evidence="7 8" id="KW-0472">Membrane</keyword>
<comment type="similarity">
    <text evidence="8 9">Belongs to the MurJ/MviN family.</text>
</comment>
<feature type="compositionally biased region" description="Low complexity" evidence="10">
    <location>
        <begin position="12"/>
        <end position="21"/>
    </location>
</feature>
<evidence type="ECO:0000256" key="6">
    <source>
        <dbReference type="ARBA" id="ARBA00022989"/>
    </source>
</evidence>
<feature type="transmembrane region" description="Helical" evidence="8">
    <location>
        <begin position="342"/>
        <end position="363"/>
    </location>
</feature>
<feature type="transmembrane region" description="Helical" evidence="8">
    <location>
        <begin position="303"/>
        <end position="321"/>
    </location>
</feature>
<dbReference type="Proteomes" id="UP000319829">
    <property type="component" value="Unassembled WGS sequence"/>
</dbReference>
<dbReference type="GO" id="GO:0009252">
    <property type="term" value="P:peptidoglycan biosynthetic process"/>
    <property type="evidence" value="ECO:0007669"/>
    <property type="project" value="UniProtKB-UniRule"/>
</dbReference>
<dbReference type="NCBIfam" id="TIGR01695">
    <property type="entry name" value="murJ_mviN"/>
    <property type="match status" value="1"/>
</dbReference>
<evidence type="ECO:0000256" key="1">
    <source>
        <dbReference type="ARBA" id="ARBA00004651"/>
    </source>
</evidence>
<feature type="transmembrane region" description="Helical" evidence="8">
    <location>
        <begin position="411"/>
        <end position="431"/>
    </location>
</feature>
<feature type="transmembrane region" description="Helical" evidence="8">
    <location>
        <begin position="158"/>
        <end position="176"/>
    </location>
</feature>
<evidence type="ECO:0000256" key="3">
    <source>
        <dbReference type="ARBA" id="ARBA00022692"/>
    </source>
</evidence>
<dbReference type="EMBL" id="VBOU01000094">
    <property type="protein sequence ID" value="TMQ52787.1"/>
    <property type="molecule type" value="Genomic_DNA"/>
</dbReference>
<dbReference type="UniPathway" id="UPA00219"/>
<dbReference type="InterPro" id="IPR051050">
    <property type="entry name" value="Lipid_II_flippase_MurJ/MviN"/>
</dbReference>
<comment type="function">
    <text evidence="8 9">Involved in peptidoglycan biosynthesis. Transports lipid-linked peptidoglycan precursors from the inner to the outer leaflet of the cytoplasmic membrane.</text>
</comment>
<dbReference type="HAMAP" id="MF_02078">
    <property type="entry name" value="MurJ_MviN"/>
    <property type="match status" value="1"/>
</dbReference>
<keyword evidence="2 8" id="KW-1003">Cell membrane</keyword>
<evidence type="ECO:0000256" key="4">
    <source>
        <dbReference type="ARBA" id="ARBA00022960"/>
    </source>
</evidence>
<organism evidence="11 12">
    <name type="scientific">Eiseniibacteriota bacterium</name>
    <dbReference type="NCBI Taxonomy" id="2212470"/>
    <lineage>
        <taxon>Bacteria</taxon>
        <taxon>Candidatus Eiseniibacteriota</taxon>
    </lineage>
</organism>
<keyword evidence="5 8" id="KW-0573">Peptidoglycan synthesis</keyword>
<comment type="pathway">
    <text evidence="8">Cell wall biogenesis; peptidoglycan biosynthesis.</text>
</comment>
<evidence type="ECO:0000256" key="9">
    <source>
        <dbReference type="PIRNR" id="PIRNR002869"/>
    </source>
</evidence>
<proteinExistence type="inferred from homology"/>
<dbReference type="GO" id="GO:0034204">
    <property type="term" value="P:lipid translocation"/>
    <property type="evidence" value="ECO:0007669"/>
    <property type="project" value="TreeGrafter"/>
</dbReference>
<keyword evidence="6 8" id="KW-1133">Transmembrane helix</keyword>
<name>A0A538SN51_UNCEI</name>
<comment type="subcellular location">
    <subcellularLocation>
        <location evidence="1 8">Cell membrane</location>
        <topology evidence="1 8">Multi-pass membrane protein</topology>
    </subcellularLocation>
</comment>
<dbReference type="GO" id="GO:0015648">
    <property type="term" value="F:lipid-linked peptidoglycan transporter activity"/>
    <property type="evidence" value="ECO:0007669"/>
    <property type="project" value="UniProtKB-UniRule"/>
</dbReference>
<feature type="region of interest" description="Disordered" evidence="10">
    <location>
        <begin position="1"/>
        <end position="21"/>
    </location>
</feature>
<keyword evidence="8 9" id="KW-0813">Transport</keyword>
<dbReference type="AlphaFoldDB" id="A0A538SN51"/>
<dbReference type="PRINTS" id="PR01806">
    <property type="entry name" value="VIRFACTRMVIN"/>
</dbReference>
<feature type="transmembrane region" description="Helical" evidence="8">
    <location>
        <begin position="383"/>
        <end position="404"/>
    </location>
</feature>
<feature type="transmembrane region" description="Helical" evidence="8">
    <location>
        <begin position="183"/>
        <end position="203"/>
    </location>
</feature>
<evidence type="ECO:0000313" key="12">
    <source>
        <dbReference type="Proteomes" id="UP000319829"/>
    </source>
</evidence>
<feature type="transmembrane region" description="Helical" evidence="8">
    <location>
        <begin position="505"/>
        <end position="529"/>
    </location>
</feature>
<dbReference type="Pfam" id="PF03023">
    <property type="entry name" value="MurJ"/>
    <property type="match status" value="1"/>
</dbReference>
<keyword evidence="8 9" id="KW-0961">Cell wall biogenesis/degradation</keyword>
<dbReference type="CDD" id="cd13123">
    <property type="entry name" value="MATE_MurJ_like"/>
    <property type="match status" value="1"/>
</dbReference>
<evidence type="ECO:0000256" key="2">
    <source>
        <dbReference type="ARBA" id="ARBA00022475"/>
    </source>
</evidence>
<feature type="transmembrane region" description="Helical" evidence="8">
    <location>
        <begin position="215"/>
        <end position="238"/>
    </location>
</feature>
<dbReference type="InterPro" id="IPR004268">
    <property type="entry name" value="MurJ"/>
</dbReference>
<keyword evidence="3 8" id="KW-0812">Transmembrane</keyword>
<dbReference type="PANTHER" id="PTHR47019:SF1">
    <property type="entry name" value="LIPID II FLIPPASE MURJ"/>
    <property type="match status" value="1"/>
</dbReference>
<dbReference type="GO" id="GO:0008360">
    <property type="term" value="P:regulation of cell shape"/>
    <property type="evidence" value="ECO:0007669"/>
    <property type="project" value="UniProtKB-UniRule"/>
</dbReference>
<evidence type="ECO:0000256" key="5">
    <source>
        <dbReference type="ARBA" id="ARBA00022984"/>
    </source>
</evidence>
<evidence type="ECO:0000256" key="8">
    <source>
        <dbReference type="HAMAP-Rule" id="MF_02078"/>
    </source>
</evidence>
<feature type="transmembrane region" description="Helical" evidence="8">
    <location>
        <begin position="258"/>
        <end position="283"/>
    </location>
</feature>